<dbReference type="PANTHER" id="PTHR31084:SF0">
    <property type="entry name" value="ALPHA-L-FUCOSIDASE 2"/>
    <property type="match status" value="1"/>
</dbReference>
<dbReference type="InterPro" id="IPR013780">
    <property type="entry name" value="Glyco_hydro_b"/>
</dbReference>
<evidence type="ECO:0000313" key="4">
    <source>
        <dbReference type="EMBL" id="MFB9833613.1"/>
    </source>
</evidence>
<feature type="signal peptide" evidence="2">
    <location>
        <begin position="1"/>
        <end position="28"/>
    </location>
</feature>
<feature type="chain" id="PRO_5047144862" description="Glycosyl hydrolase family 95 catalytic domain-containing protein" evidence="2">
    <location>
        <begin position="29"/>
        <end position="816"/>
    </location>
</feature>
<dbReference type="Gene3D" id="1.50.10.10">
    <property type="match status" value="1"/>
</dbReference>
<accession>A0ABV5YG87</accession>
<dbReference type="PANTHER" id="PTHR31084">
    <property type="entry name" value="ALPHA-L-FUCOSIDASE 2"/>
    <property type="match status" value="1"/>
</dbReference>
<protein>
    <recommendedName>
        <fullName evidence="3">Glycosyl hydrolase family 95 catalytic domain-containing protein</fullName>
    </recommendedName>
</protein>
<dbReference type="InterPro" id="IPR054363">
    <property type="entry name" value="GH95_cat"/>
</dbReference>
<dbReference type="Proteomes" id="UP001589627">
    <property type="component" value="Unassembled WGS sequence"/>
</dbReference>
<evidence type="ECO:0000259" key="3">
    <source>
        <dbReference type="Pfam" id="PF22124"/>
    </source>
</evidence>
<feature type="domain" description="Glycosyl hydrolase family 95 catalytic" evidence="3">
    <location>
        <begin position="421"/>
        <end position="543"/>
    </location>
</feature>
<keyword evidence="2" id="KW-0732">Signal</keyword>
<dbReference type="Gene3D" id="2.60.40.1180">
    <property type="entry name" value="Golgi alpha-mannosidase II"/>
    <property type="match status" value="1"/>
</dbReference>
<evidence type="ECO:0000313" key="5">
    <source>
        <dbReference type="Proteomes" id="UP001589627"/>
    </source>
</evidence>
<dbReference type="EMBL" id="JBHLZP010000097">
    <property type="protein sequence ID" value="MFB9833613.1"/>
    <property type="molecule type" value="Genomic_DNA"/>
</dbReference>
<name>A0ABV5YG87_9ACTN</name>
<dbReference type="InterPro" id="IPR008928">
    <property type="entry name" value="6-hairpin_glycosidase_sf"/>
</dbReference>
<evidence type="ECO:0000256" key="1">
    <source>
        <dbReference type="SAM" id="MobiDB-lite"/>
    </source>
</evidence>
<organism evidence="4 5">
    <name type="scientific">Actinoallomurus acaciae</name>
    <dbReference type="NCBI Taxonomy" id="502577"/>
    <lineage>
        <taxon>Bacteria</taxon>
        <taxon>Bacillati</taxon>
        <taxon>Actinomycetota</taxon>
        <taxon>Actinomycetes</taxon>
        <taxon>Streptosporangiales</taxon>
        <taxon>Thermomonosporaceae</taxon>
        <taxon>Actinoallomurus</taxon>
    </lineage>
</organism>
<evidence type="ECO:0000256" key="2">
    <source>
        <dbReference type="SAM" id="SignalP"/>
    </source>
</evidence>
<comment type="caution">
    <text evidence="4">The sequence shown here is derived from an EMBL/GenBank/DDBJ whole genome shotgun (WGS) entry which is preliminary data.</text>
</comment>
<reference evidence="4 5" key="1">
    <citation type="submission" date="2024-09" db="EMBL/GenBank/DDBJ databases">
        <authorList>
            <person name="Sun Q."/>
            <person name="Mori K."/>
        </authorList>
    </citation>
    <scope>NUCLEOTIDE SEQUENCE [LARGE SCALE GENOMIC DNA]</scope>
    <source>
        <strain evidence="4 5">TBRC 0563</strain>
    </source>
</reference>
<keyword evidence="5" id="KW-1185">Reference proteome</keyword>
<dbReference type="RefSeq" id="WP_378201597.1">
    <property type="nucleotide sequence ID" value="NZ_JBHLZP010000097.1"/>
</dbReference>
<dbReference type="SUPFAM" id="SSF48208">
    <property type="entry name" value="Six-hairpin glycosidases"/>
    <property type="match status" value="1"/>
</dbReference>
<dbReference type="Pfam" id="PF22124">
    <property type="entry name" value="Glyco_hydro_95_cat"/>
    <property type="match status" value="1"/>
</dbReference>
<feature type="region of interest" description="Disordered" evidence="1">
    <location>
        <begin position="559"/>
        <end position="578"/>
    </location>
</feature>
<gene>
    <name evidence="4" type="ORF">ACFFNX_15590</name>
</gene>
<sequence>MPYGTPRSRPFRGALAVVSLLAAVVGGAAPASGRAATGPTTAWHRGSFAVDTANVVRRSDAVLTRPNTDPRQSMPLGNGTLGAAVWAANGFTAQLNRSGTFPDRRSPGQLVIPGLSKLTGAPDFAGYLDPYDGMLHETGGGMALTAYVRARTAQLVVDVTGADPDVPQTAAVRLWDGRHPAARTDGKIATLAETWTDDTATGASGRTFGSLAGVSAGGRDVTASNPDGLTGQVSFTPDADGSFRVIVAAPAWTGGDALATAASVIKDDATKPASALAAAHLAWWHDYWRTAGLIKITSSDGSGEYVENLRTLYLYDAAAERGGPLPGSQAGLADLFNFSQDRQDWYPAGYWFWNLRMQVQANLSAGESFLNDPVFRLYRDDIPAISAWTAAHMPGREGLCVPETMRFNGNGYYAGGDAASNASCDSTIAPSWNSLTVTTGAEIALWVWQEYLTTDDRSLLRADYPLMSGAARFLLSAATTGSDGYLHTRANAHETQWNVGDPTTDIVAMRALFPVVVRAARTLGVDGDLADRLQAAIAKIPPLPRTDIATKTRLLPPSADADGADMIGPSAEPAAPRHNSENLGLEAVWPYGLIGDGGALTDLAKRTYAARGYVNANDWSFDALQATRLGLASEVRADLLAATESYQIYPSGLASLSGSESGAPYVEQAGVTAATVSEALVQDYDGLLRIAPAWPVDWTGAGTVYVQHGTKVDVQIADGTPSTVAIVAGGDHPIAMRSPWPGRDVTVVDGRTGAKVLTPGSDATFTIPAHAGRSYLVELVSSPTTSLPFAPVGGSPATAVKHLGTRSIGVDSSIRG</sequence>
<dbReference type="InterPro" id="IPR012341">
    <property type="entry name" value="6hp_glycosidase-like_sf"/>
</dbReference>
<proteinExistence type="predicted"/>